<dbReference type="PANTHER" id="PTHR12892">
    <property type="entry name" value="FGF RECEPTOR ACTIVATING PROTEIN 1"/>
    <property type="match status" value="1"/>
</dbReference>
<dbReference type="InterPro" id="IPR019402">
    <property type="entry name" value="CWH43_N"/>
</dbReference>
<protein>
    <recommendedName>
        <fullName evidence="2">CWH43-like N-terminal domain-containing protein</fullName>
    </recommendedName>
</protein>
<dbReference type="Pfam" id="PF10277">
    <property type="entry name" value="Frag1"/>
    <property type="match status" value="1"/>
</dbReference>
<dbReference type="PANTHER" id="PTHR12892:SF8">
    <property type="entry name" value="PROTEIN CBG16685"/>
    <property type="match status" value="1"/>
</dbReference>
<feature type="transmembrane region" description="Helical" evidence="1">
    <location>
        <begin position="33"/>
        <end position="57"/>
    </location>
</feature>
<dbReference type="WBParaSite" id="PSAMB.scaffold1254size33815.g11941.t1">
    <property type="protein sequence ID" value="PSAMB.scaffold1254size33815.g11941.t1"/>
    <property type="gene ID" value="PSAMB.scaffold1254size33815.g11941"/>
</dbReference>
<keyword evidence="1" id="KW-0472">Membrane</keyword>
<keyword evidence="3" id="KW-1185">Reference proteome</keyword>
<reference evidence="4" key="1">
    <citation type="submission" date="2022-11" db="UniProtKB">
        <authorList>
            <consortium name="WormBaseParasite"/>
        </authorList>
    </citation>
    <scope>IDENTIFICATION</scope>
</reference>
<dbReference type="GO" id="GO:0005789">
    <property type="term" value="C:endoplasmic reticulum membrane"/>
    <property type="evidence" value="ECO:0007669"/>
    <property type="project" value="TreeGrafter"/>
</dbReference>
<evidence type="ECO:0000259" key="2">
    <source>
        <dbReference type="Pfam" id="PF10277"/>
    </source>
</evidence>
<feature type="transmembrane region" description="Helical" evidence="1">
    <location>
        <begin position="171"/>
        <end position="192"/>
    </location>
</feature>
<organism evidence="3 4">
    <name type="scientific">Plectus sambesii</name>
    <dbReference type="NCBI Taxonomy" id="2011161"/>
    <lineage>
        <taxon>Eukaryota</taxon>
        <taxon>Metazoa</taxon>
        <taxon>Ecdysozoa</taxon>
        <taxon>Nematoda</taxon>
        <taxon>Chromadorea</taxon>
        <taxon>Plectida</taxon>
        <taxon>Plectina</taxon>
        <taxon>Plectoidea</taxon>
        <taxon>Plectidae</taxon>
        <taxon>Plectus</taxon>
    </lineage>
</organism>
<sequence length="304" mass="33291">MTKSEEPGDIALDNINESNPDDHSDKAYVNVRVISATVLSAVSAVVCLIAVFVIWIWKEKLPEEGEKIPADWVNCNADLLPPANGLPSILRCLELYTAANVIWRYATGIPIAPRLLNSVCYRNILRAVEDQSLLYRISCDLCIPLLLIEAVSVALLSIITIRLDNGDVQKIILFVFIASAILHMAILSALQFVSLSKSGSQISFAIKVIASVMFTICSPVVAFNHVKFIEKYACHSLVPPVYAIAEYLMLLSNAAFHLTALLDLCHLRFIVYPKTTSGEVRPYQDGGITSVAESKIVTVADTSV</sequence>
<dbReference type="Proteomes" id="UP000887566">
    <property type="component" value="Unplaced"/>
</dbReference>
<feature type="domain" description="CWH43-like N-terminal" evidence="2">
    <location>
        <begin position="38"/>
        <end position="265"/>
    </location>
</feature>
<accession>A0A914UUS0</accession>
<dbReference type="GO" id="GO:0000139">
    <property type="term" value="C:Golgi membrane"/>
    <property type="evidence" value="ECO:0007669"/>
    <property type="project" value="InterPro"/>
</dbReference>
<feature type="transmembrane region" description="Helical" evidence="1">
    <location>
        <begin position="141"/>
        <end position="159"/>
    </location>
</feature>
<proteinExistence type="predicted"/>
<evidence type="ECO:0000313" key="3">
    <source>
        <dbReference type="Proteomes" id="UP000887566"/>
    </source>
</evidence>
<evidence type="ECO:0000256" key="1">
    <source>
        <dbReference type="SAM" id="Phobius"/>
    </source>
</evidence>
<keyword evidence="1" id="KW-0812">Transmembrane</keyword>
<dbReference type="InterPro" id="IPR039545">
    <property type="entry name" value="PGAP2"/>
</dbReference>
<dbReference type="AlphaFoldDB" id="A0A914UUS0"/>
<feature type="transmembrane region" description="Helical" evidence="1">
    <location>
        <begin position="204"/>
        <end position="224"/>
    </location>
</feature>
<keyword evidence="1" id="KW-1133">Transmembrane helix</keyword>
<evidence type="ECO:0000313" key="4">
    <source>
        <dbReference type="WBParaSite" id="PSAMB.scaffold1254size33815.g11941.t1"/>
    </source>
</evidence>
<dbReference type="GO" id="GO:0006506">
    <property type="term" value="P:GPI anchor biosynthetic process"/>
    <property type="evidence" value="ECO:0007669"/>
    <property type="project" value="TreeGrafter"/>
</dbReference>
<name>A0A914UUS0_9BILA</name>